<dbReference type="InterPro" id="IPR051532">
    <property type="entry name" value="Ester_Hydrolysis_Enzymes"/>
</dbReference>
<organism evidence="3 4">
    <name type="scientific">Ravibacter arvi</name>
    <dbReference type="NCBI Taxonomy" id="2051041"/>
    <lineage>
        <taxon>Bacteria</taxon>
        <taxon>Pseudomonadati</taxon>
        <taxon>Bacteroidota</taxon>
        <taxon>Cytophagia</taxon>
        <taxon>Cytophagales</taxon>
        <taxon>Spirosomataceae</taxon>
        <taxon>Ravibacter</taxon>
    </lineage>
</organism>
<dbReference type="Proteomes" id="UP001501508">
    <property type="component" value="Unassembled WGS sequence"/>
</dbReference>
<evidence type="ECO:0000259" key="2">
    <source>
        <dbReference type="Pfam" id="PF13472"/>
    </source>
</evidence>
<feature type="domain" description="AB hydrolase-1" evidence="1">
    <location>
        <begin position="358"/>
        <end position="481"/>
    </location>
</feature>
<reference evidence="4" key="1">
    <citation type="journal article" date="2019" name="Int. J. Syst. Evol. Microbiol.">
        <title>The Global Catalogue of Microorganisms (GCM) 10K type strain sequencing project: providing services to taxonomists for standard genome sequencing and annotation.</title>
        <authorList>
            <consortium name="The Broad Institute Genomics Platform"/>
            <consortium name="The Broad Institute Genome Sequencing Center for Infectious Disease"/>
            <person name="Wu L."/>
            <person name="Ma J."/>
        </authorList>
    </citation>
    <scope>NUCLEOTIDE SEQUENCE [LARGE SCALE GENOMIC DNA]</scope>
    <source>
        <strain evidence="4">JCM 31920</strain>
    </source>
</reference>
<dbReference type="InterPro" id="IPR013830">
    <property type="entry name" value="SGNH_hydro"/>
</dbReference>
<evidence type="ECO:0000313" key="3">
    <source>
        <dbReference type="EMBL" id="GAA4440010.1"/>
    </source>
</evidence>
<sequence length="573" mass="64007">MFFPQSFLQAQSSDVRIVAFGNSITAQRKTVQKVFAQRLPELLKERGINATVINSGVGGSHSGRVIDNRPTAHIQHAQNRFQAQVLDHHPDLVIIGFGANDAYIDTKKPGDPSRIPLEKFRNNMSFMVETLQAAGIKVVLMATNGYKPANRDFLHERLLEYISEVEKIARKYNTGFVNNQATFEKFEQSTGKSASALFEDYLHPNDEGHRLIAESLAAEIQKVLALRKAGKKNILVSKDQNGAPITLPKASRWESYRKQVRARMESVMGPLPDRKLPAPAYEVTDSLKTAKYTRLHIRVKVKDDEVVPAYLYLPNSIKKGDKIPAMIALHETDPAGKKSVDGEGSYEKSRQTLGYGKELAARGYVVIAPDYPSFGESVPYDFTQDAYESGTMKGIFNHMRCIDLLEQLDFVDNKNIGAIGHSLGGHNSMFLSAFDERVKVTVSSCGWTQLDYYDIGPEASERYGGRLGPFAQQRYMPLWSKYGLDGAGKPFEYHELILAIAPRAFFSSSPTGDKNFDVAGVKEGIWLAEKGYSYLSVPNRLQVRYPETGHEFPGAAREEAYQFIDQILSKKSD</sequence>
<dbReference type="PANTHER" id="PTHR30383:SF5">
    <property type="entry name" value="SGNH HYDROLASE-TYPE ESTERASE DOMAIN-CONTAINING PROTEIN"/>
    <property type="match status" value="1"/>
</dbReference>
<dbReference type="SUPFAM" id="SSF52266">
    <property type="entry name" value="SGNH hydrolase"/>
    <property type="match status" value="1"/>
</dbReference>
<dbReference type="Pfam" id="PF12697">
    <property type="entry name" value="Abhydrolase_6"/>
    <property type="match status" value="1"/>
</dbReference>
<dbReference type="InterPro" id="IPR000073">
    <property type="entry name" value="AB_hydrolase_1"/>
</dbReference>
<comment type="caution">
    <text evidence="3">The sequence shown here is derived from an EMBL/GenBank/DDBJ whole genome shotgun (WGS) entry which is preliminary data.</text>
</comment>
<name>A0ABP8LZ75_9BACT</name>
<feature type="domain" description="SGNH hydrolase-type esterase" evidence="2">
    <location>
        <begin position="19"/>
        <end position="211"/>
    </location>
</feature>
<dbReference type="Gene3D" id="3.40.50.1110">
    <property type="entry name" value="SGNH hydrolase"/>
    <property type="match status" value="1"/>
</dbReference>
<dbReference type="PANTHER" id="PTHR30383">
    <property type="entry name" value="THIOESTERASE 1/PROTEASE 1/LYSOPHOSPHOLIPASE L1"/>
    <property type="match status" value="1"/>
</dbReference>
<dbReference type="InterPro" id="IPR036514">
    <property type="entry name" value="SGNH_hydro_sf"/>
</dbReference>
<dbReference type="Pfam" id="PF13472">
    <property type="entry name" value="Lipase_GDSL_2"/>
    <property type="match status" value="1"/>
</dbReference>
<dbReference type="SUPFAM" id="SSF53474">
    <property type="entry name" value="alpha/beta-Hydrolases"/>
    <property type="match status" value="1"/>
</dbReference>
<dbReference type="Gene3D" id="3.40.50.1820">
    <property type="entry name" value="alpha/beta hydrolase"/>
    <property type="match status" value="1"/>
</dbReference>
<evidence type="ECO:0000313" key="4">
    <source>
        <dbReference type="Proteomes" id="UP001501508"/>
    </source>
</evidence>
<proteinExistence type="predicted"/>
<accession>A0ABP8LZ75</accession>
<keyword evidence="4" id="KW-1185">Reference proteome</keyword>
<gene>
    <name evidence="3" type="ORF">GCM10023091_23040</name>
</gene>
<evidence type="ECO:0000259" key="1">
    <source>
        <dbReference type="Pfam" id="PF12697"/>
    </source>
</evidence>
<dbReference type="EMBL" id="BAABEY010000023">
    <property type="protein sequence ID" value="GAA4440010.1"/>
    <property type="molecule type" value="Genomic_DNA"/>
</dbReference>
<dbReference type="InterPro" id="IPR029058">
    <property type="entry name" value="AB_hydrolase_fold"/>
</dbReference>
<protein>
    <submittedName>
        <fullName evidence="3">Uncharacterized protein</fullName>
    </submittedName>
</protein>